<dbReference type="InterPro" id="IPR012341">
    <property type="entry name" value="6hp_glycosidase-like_sf"/>
</dbReference>
<dbReference type="Pfam" id="PF22124">
    <property type="entry name" value="Glyco_hydro_95_cat"/>
    <property type="match status" value="1"/>
</dbReference>
<gene>
    <name evidence="4" type="ORF">J2S43_000559</name>
</gene>
<evidence type="ECO:0000259" key="1">
    <source>
        <dbReference type="Pfam" id="PF14498"/>
    </source>
</evidence>
<evidence type="ECO:0000313" key="4">
    <source>
        <dbReference type="EMBL" id="MDP9792047.1"/>
    </source>
</evidence>
<dbReference type="SUPFAM" id="SSF48208">
    <property type="entry name" value="Six-hairpin glycosidases"/>
    <property type="match status" value="1"/>
</dbReference>
<evidence type="ECO:0008006" key="6">
    <source>
        <dbReference type="Google" id="ProtNLM"/>
    </source>
</evidence>
<evidence type="ECO:0000313" key="5">
    <source>
        <dbReference type="Proteomes" id="UP001240984"/>
    </source>
</evidence>
<organism evidence="4 5">
    <name type="scientific">Catenuloplanes nepalensis</name>
    <dbReference type="NCBI Taxonomy" id="587533"/>
    <lineage>
        <taxon>Bacteria</taxon>
        <taxon>Bacillati</taxon>
        <taxon>Actinomycetota</taxon>
        <taxon>Actinomycetes</taxon>
        <taxon>Micromonosporales</taxon>
        <taxon>Micromonosporaceae</taxon>
        <taxon>Catenuloplanes</taxon>
    </lineage>
</organism>
<feature type="domain" description="Glycosyl hydrolase family 95 catalytic" evidence="3">
    <location>
        <begin position="277"/>
        <end position="600"/>
    </location>
</feature>
<dbReference type="Gene3D" id="2.70.98.50">
    <property type="entry name" value="putative glycoside hydrolase family protein from bacillus halodurans"/>
    <property type="match status" value="1"/>
</dbReference>
<dbReference type="Pfam" id="PF14498">
    <property type="entry name" value="Glyco_hyd_65N_2"/>
    <property type="match status" value="1"/>
</dbReference>
<dbReference type="PANTHER" id="PTHR31084">
    <property type="entry name" value="ALPHA-L-FUCOSIDASE 2"/>
    <property type="match status" value="1"/>
</dbReference>
<dbReference type="EMBL" id="JAUSRA010000001">
    <property type="protein sequence ID" value="MDP9792047.1"/>
    <property type="molecule type" value="Genomic_DNA"/>
</dbReference>
<dbReference type="InterPro" id="IPR008928">
    <property type="entry name" value="6-hairpin_glycosidase_sf"/>
</dbReference>
<feature type="domain" description="Alpha fucosidase A-like C-terminal" evidence="2">
    <location>
        <begin position="627"/>
        <end position="674"/>
    </location>
</feature>
<name>A0ABT9MKV7_9ACTN</name>
<protein>
    <recommendedName>
        <fullName evidence="6">Glycosyl hydrolase family 95 N-terminal domain-containing protein</fullName>
    </recommendedName>
</protein>
<evidence type="ECO:0000259" key="3">
    <source>
        <dbReference type="Pfam" id="PF22124"/>
    </source>
</evidence>
<keyword evidence="5" id="KW-1185">Reference proteome</keyword>
<accession>A0ABT9MKV7</accession>
<dbReference type="PANTHER" id="PTHR31084:SF0">
    <property type="entry name" value="ALPHA-L-FUCOSIDASE 2"/>
    <property type="match status" value="1"/>
</dbReference>
<dbReference type="Gene3D" id="1.50.10.10">
    <property type="match status" value="1"/>
</dbReference>
<dbReference type="Pfam" id="PF21307">
    <property type="entry name" value="Glyco_hydro_95_C"/>
    <property type="match status" value="1"/>
</dbReference>
<reference evidence="4 5" key="1">
    <citation type="submission" date="2023-07" db="EMBL/GenBank/DDBJ databases">
        <title>Sequencing the genomes of 1000 actinobacteria strains.</title>
        <authorList>
            <person name="Klenk H.-P."/>
        </authorList>
    </citation>
    <scope>NUCLEOTIDE SEQUENCE [LARGE SCALE GENOMIC DNA]</scope>
    <source>
        <strain evidence="4 5">DSM 44710</strain>
    </source>
</reference>
<comment type="caution">
    <text evidence="4">The sequence shown here is derived from an EMBL/GenBank/DDBJ whole genome shotgun (WGS) entry which is preliminary data.</text>
</comment>
<dbReference type="InterPro" id="IPR049053">
    <property type="entry name" value="AFCA-like_C"/>
</dbReference>
<evidence type="ECO:0000259" key="2">
    <source>
        <dbReference type="Pfam" id="PF21307"/>
    </source>
</evidence>
<dbReference type="InterPro" id="IPR054363">
    <property type="entry name" value="GH95_cat"/>
</dbReference>
<dbReference type="Proteomes" id="UP001240984">
    <property type="component" value="Unassembled WGS sequence"/>
</dbReference>
<proteinExistence type="predicted"/>
<dbReference type="RefSeq" id="WP_306826967.1">
    <property type="nucleotide sequence ID" value="NZ_JAUSRA010000001.1"/>
</dbReference>
<dbReference type="InterPro" id="IPR027414">
    <property type="entry name" value="GH95_N_dom"/>
</dbReference>
<feature type="domain" description="Glycosyl hydrolase family 95 N-terminal" evidence="1">
    <location>
        <begin position="8"/>
        <end position="157"/>
    </location>
</feature>
<sequence>MDLHTDHTPAREWEHAMISGNGRQGLLFWGGPEEIRLTLSHERLFLPVSEPLPPPDTAAILPELRRLLAGRRFADAAHRVCAHATADEPGYTDVRWVDPLIGAATISFAPARGEADGYARSTDFATGVVTQSWGGVVCAAFVSRADDVVVFRVSGTNRTDGTDGTDGTNGTNGTLAIAPVDGVPESPVRTTVDGLSLAASFPDAHWPGALAGYRVECRVSRDAGGLLLLARTVVDGESVPPWPDRGFDDLLAAHVAVHGELYHRFRLELPGDRTETVLNACRYAAISASGELPPTLQGVWSGGYRPPWRGAYTLDGNLPAAVAGLAPTGTPELLEPLLRMAEERRPDMRENARRLYGVDGLLAPVHQSTHALVNHFGPRWCQTFWTAGAAWLARLFTEFYEHTGDEVFLRERAVPFLAEVAEFHLGFVTVESGRARFAPSYSPENTPSNSDSQACVDATMDVAATAGLLRDLLRFAPEDARAARWRSLLAALPPYRIAGDGLLAEWVDPGLDDAPGHRHASHLYPLWYGGDPAFDDPALRASAARAIRARLAWWDGQEADEMAYGLAQLGIAAAHLGMADEAFGALTRLADRYFRPSLVPTHNRDAILNVDIAGALPALVTSMLARSGRGRLDLLPALPAAWPRGSVSGLLTRGPVRIVRMSWSPTGLEATLTAPRRLETVVGLPTGESIKVDLNPGIETLVNC</sequence>